<dbReference type="AlphaFoldDB" id="A0A6L7G2E0"/>
<protein>
    <submittedName>
        <fullName evidence="5">C4-dicarboxylate ABC transporter substrate-binding protein</fullName>
    </submittedName>
</protein>
<dbReference type="RefSeq" id="WP_160894372.1">
    <property type="nucleotide sequence ID" value="NZ_WUMU01000010.1"/>
</dbReference>
<evidence type="ECO:0000256" key="2">
    <source>
        <dbReference type="ARBA" id="ARBA00022729"/>
    </source>
</evidence>
<gene>
    <name evidence="5" type="ORF">GR170_10385</name>
</gene>
<evidence type="ECO:0000313" key="5">
    <source>
        <dbReference type="EMBL" id="MXN18245.1"/>
    </source>
</evidence>
<dbReference type="EMBL" id="WUMU01000010">
    <property type="protein sequence ID" value="MXN18245.1"/>
    <property type="molecule type" value="Genomic_DNA"/>
</dbReference>
<dbReference type="InterPro" id="IPR018389">
    <property type="entry name" value="DctP_fam"/>
</dbReference>
<dbReference type="GO" id="GO:0055085">
    <property type="term" value="P:transmembrane transport"/>
    <property type="evidence" value="ECO:0007669"/>
    <property type="project" value="InterPro"/>
</dbReference>
<dbReference type="CDD" id="cd13603">
    <property type="entry name" value="PBP2_TRAP_Siap_TeaA_like"/>
    <property type="match status" value="1"/>
</dbReference>
<name>A0A6L7G2E0_9RHOB</name>
<organism evidence="5 6">
    <name type="scientific">Pseudooceanicola albus</name>
    <dbReference type="NCBI Taxonomy" id="2692189"/>
    <lineage>
        <taxon>Bacteria</taxon>
        <taxon>Pseudomonadati</taxon>
        <taxon>Pseudomonadota</taxon>
        <taxon>Alphaproteobacteria</taxon>
        <taxon>Rhodobacterales</taxon>
        <taxon>Paracoccaceae</taxon>
        <taxon>Pseudooceanicola</taxon>
    </lineage>
</organism>
<sequence>MKKLLLSLAALLVAGPLSAKDYRLGLITPPPHQWTLSAQAAADEIAARTGGRVHILVFPSGQLGNEARMLQQLQTGAIDFAMMTVGEFANRDPNYGIFQAPYIAADYDAAGKLLSGPTAQQLLEGMRAFGLKGLAWGMAGFRQIVTGPQVDTADQLRHMKIRTVPMQSSMAFWSDLGAAPTPMPLPALYDAFANGQIDGMQIDYEGTWNSGYHDHAGTIIASNHMLFPMAAVASGRKWQTISAADRAVVQEVFADQAAQLIASYQDIDAGYLARLETTGVPVLKVDRAWFGPAIDAWYGEWEQKAPLLKQLEAEAAQD</sequence>
<comment type="subcellular location">
    <subcellularLocation>
        <location evidence="1">Periplasm</location>
    </subcellularLocation>
</comment>
<keyword evidence="2 4" id="KW-0732">Signal</keyword>
<evidence type="ECO:0000256" key="4">
    <source>
        <dbReference type="SAM" id="SignalP"/>
    </source>
</evidence>
<keyword evidence="3" id="KW-0574">Periplasm</keyword>
<evidence type="ECO:0000313" key="6">
    <source>
        <dbReference type="Proteomes" id="UP000477911"/>
    </source>
</evidence>
<dbReference type="GO" id="GO:0030246">
    <property type="term" value="F:carbohydrate binding"/>
    <property type="evidence" value="ECO:0007669"/>
    <property type="project" value="TreeGrafter"/>
</dbReference>
<comment type="caution">
    <text evidence="5">The sequence shown here is derived from an EMBL/GenBank/DDBJ whole genome shotgun (WGS) entry which is preliminary data.</text>
</comment>
<feature type="chain" id="PRO_5027039249" evidence="4">
    <location>
        <begin position="20"/>
        <end position="318"/>
    </location>
</feature>
<dbReference type="SUPFAM" id="SSF53850">
    <property type="entry name" value="Periplasmic binding protein-like II"/>
    <property type="match status" value="1"/>
</dbReference>
<evidence type="ECO:0000256" key="1">
    <source>
        <dbReference type="ARBA" id="ARBA00004418"/>
    </source>
</evidence>
<feature type="signal peptide" evidence="4">
    <location>
        <begin position="1"/>
        <end position="19"/>
    </location>
</feature>
<dbReference type="PANTHER" id="PTHR33376:SF2">
    <property type="entry name" value="DICARBOXYLATE-BINDING PERIPLASMIC PROTEIN"/>
    <property type="match status" value="1"/>
</dbReference>
<dbReference type="Pfam" id="PF03480">
    <property type="entry name" value="DctP"/>
    <property type="match status" value="1"/>
</dbReference>
<proteinExistence type="predicted"/>
<dbReference type="PANTHER" id="PTHR33376">
    <property type="match status" value="1"/>
</dbReference>
<dbReference type="NCBIfam" id="NF037995">
    <property type="entry name" value="TRAP_S1"/>
    <property type="match status" value="1"/>
</dbReference>
<accession>A0A6L7G2E0</accession>
<keyword evidence="6" id="KW-1185">Reference proteome</keyword>
<dbReference type="Gene3D" id="3.40.190.170">
    <property type="entry name" value="Bacterial extracellular solute-binding protein, family 7"/>
    <property type="match status" value="1"/>
</dbReference>
<dbReference type="GO" id="GO:0042597">
    <property type="term" value="C:periplasmic space"/>
    <property type="evidence" value="ECO:0007669"/>
    <property type="project" value="UniProtKB-SubCell"/>
</dbReference>
<reference evidence="5 6" key="1">
    <citation type="submission" date="2019-12" db="EMBL/GenBank/DDBJ databases">
        <authorList>
            <person name="Li M."/>
        </authorList>
    </citation>
    <scope>NUCLEOTIDE SEQUENCE [LARGE SCALE GENOMIC DNA]</scope>
    <source>
        <strain evidence="5 6">GBMRC 2024</strain>
    </source>
</reference>
<dbReference type="Proteomes" id="UP000477911">
    <property type="component" value="Unassembled WGS sequence"/>
</dbReference>
<dbReference type="InterPro" id="IPR038404">
    <property type="entry name" value="TRAP_DctP_sf"/>
</dbReference>
<evidence type="ECO:0000256" key="3">
    <source>
        <dbReference type="ARBA" id="ARBA00022764"/>
    </source>
</evidence>